<dbReference type="InterPro" id="IPR011611">
    <property type="entry name" value="PfkB_dom"/>
</dbReference>
<dbReference type="InterPro" id="IPR002139">
    <property type="entry name" value="Ribo/fructo_kinase"/>
</dbReference>
<keyword evidence="4 9" id="KW-0418">Kinase</keyword>
<feature type="binding site" evidence="9">
    <location>
        <position position="274"/>
    </location>
    <ligand>
        <name>K(+)</name>
        <dbReference type="ChEBI" id="CHEBI:29103"/>
    </ligand>
</feature>
<accession>A0ABY3RPG3</accession>
<feature type="binding site" evidence="9">
    <location>
        <begin position="277"/>
        <end position="278"/>
    </location>
    <ligand>
        <name>ATP</name>
        <dbReference type="ChEBI" id="CHEBI:30616"/>
    </ligand>
</feature>
<reference evidence="12 13" key="1">
    <citation type="submission" date="2023-01" db="EMBL/GenBank/DDBJ databases">
        <title>Characterization of estradiol degrading bacteria Microbacterium sp. MZT7 and reveal degrading genes through genome analysis.</title>
        <authorList>
            <person name="Hao P."/>
            <person name="Gao Y."/>
        </authorList>
    </citation>
    <scope>NUCLEOTIDE SEQUENCE [LARGE SCALE GENOMIC DNA]</scope>
    <source>
        <strain evidence="12 13">MZT7</strain>
    </source>
</reference>
<evidence type="ECO:0000256" key="9">
    <source>
        <dbReference type="HAMAP-Rule" id="MF_01987"/>
    </source>
</evidence>
<dbReference type="InterPro" id="IPR011877">
    <property type="entry name" value="Ribokinase"/>
</dbReference>
<keyword evidence="8 9" id="KW-0119">Carbohydrate metabolism</keyword>
<comment type="caution">
    <text evidence="9">Lacks conserved residue(s) required for the propagation of feature annotation.</text>
</comment>
<dbReference type="SUPFAM" id="SSF53613">
    <property type="entry name" value="Ribokinase-like"/>
    <property type="match status" value="1"/>
</dbReference>
<dbReference type="CDD" id="cd01174">
    <property type="entry name" value="ribokinase"/>
    <property type="match status" value="1"/>
</dbReference>
<keyword evidence="5 9" id="KW-0067">ATP-binding</keyword>
<evidence type="ECO:0000256" key="8">
    <source>
        <dbReference type="ARBA" id="ARBA00023277"/>
    </source>
</evidence>
<dbReference type="RefSeq" id="WP_231819661.1">
    <property type="nucleotide sequence ID" value="NZ_CP082781.1"/>
</dbReference>
<evidence type="ECO:0000256" key="3">
    <source>
        <dbReference type="ARBA" id="ARBA00022741"/>
    </source>
</evidence>
<comment type="subunit">
    <text evidence="9">Homodimer.</text>
</comment>
<sequence>MSAQAQPTVVPRAIADGTVVVAGSINIDQRVTAARLPRPGETLIGTSASLAPGGKGANQAVAAARRGAPTVMVGAVGDDGREAEAVGVMAAAGVDLGRVATVPGPTGLALVSVGEDDAENTIIVVPGANGLVDAAAIEAHADVVEAAAVLVLQGEIPVEGIDRAAALAGGRVLLNLAPVCAVADETLRRADPLVVNEHEALVLLDQLAAGAGAGGESAAREAPARRSDAALAQALRSAGARSIVLTLGAGGAVVAEGARLVHVASPRVDAVDTSGAGDAFVGSLAASLAAGSSLIDAVRLAVRVGAFAVTREGTQSSSPTSDDVLPGGDEAVTELDAGATEDAEGSRR</sequence>
<feature type="binding site" evidence="9">
    <location>
        <position position="196"/>
    </location>
    <ligand>
        <name>ATP</name>
        <dbReference type="ChEBI" id="CHEBI:30616"/>
    </ligand>
</feature>
<feature type="binding site" evidence="9">
    <location>
        <position position="308"/>
    </location>
    <ligand>
        <name>K(+)</name>
        <dbReference type="ChEBI" id="CHEBI:29103"/>
    </ligand>
</feature>
<keyword evidence="3 9" id="KW-0547">Nucleotide-binding</keyword>
<dbReference type="PANTHER" id="PTHR10584">
    <property type="entry name" value="SUGAR KINASE"/>
    <property type="match status" value="1"/>
</dbReference>
<feature type="compositionally biased region" description="Acidic residues" evidence="10">
    <location>
        <begin position="339"/>
        <end position="348"/>
    </location>
</feature>
<protein>
    <recommendedName>
        <fullName evidence="9">Ribokinase</fullName>
        <shortName evidence="9">RK</shortName>
        <ecNumber evidence="9">2.7.1.15</ecNumber>
    </recommendedName>
</protein>
<comment type="pathway">
    <text evidence="9">Carbohydrate metabolism; D-ribose degradation; D-ribose 5-phosphate from beta-D-ribopyranose: step 2/2.</text>
</comment>
<evidence type="ECO:0000256" key="7">
    <source>
        <dbReference type="ARBA" id="ARBA00022958"/>
    </source>
</evidence>
<comment type="similarity">
    <text evidence="9">Belongs to the carbohydrate kinase PfkB family. Ribokinase subfamily.</text>
</comment>
<keyword evidence="7 9" id="KW-0630">Potassium</keyword>
<feature type="binding site" evidence="9">
    <location>
        <begin position="26"/>
        <end position="28"/>
    </location>
    <ligand>
        <name>substrate</name>
    </ligand>
</feature>
<keyword evidence="9" id="KW-0963">Cytoplasm</keyword>
<keyword evidence="13" id="KW-1185">Reference proteome</keyword>
<comment type="subcellular location">
    <subcellularLocation>
        <location evidence="9">Cytoplasm</location>
    </subcellularLocation>
</comment>
<evidence type="ECO:0000313" key="13">
    <source>
        <dbReference type="Proteomes" id="UP001199642"/>
    </source>
</evidence>
<dbReference type="PRINTS" id="PR00990">
    <property type="entry name" value="RIBOKINASE"/>
</dbReference>
<dbReference type="Gene3D" id="3.40.1190.20">
    <property type="match status" value="1"/>
</dbReference>
<evidence type="ECO:0000256" key="1">
    <source>
        <dbReference type="ARBA" id="ARBA00022679"/>
    </source>
</evidence>
<keyword evidence="6 9" id="KW-0460">Magnesium</keyword>
<comment type="activity regulation">
    <text evidence="9">Activated by a monovalent cation that binds near, but not in, the active site. The most likely occupant of the site in vivo is potassium. Ion binding induces a conformational change that may alter substrate affinity.</text>
</comment>
<organism evidence="12 13">
    <name type="scientific">Microbacterium resistens</name>
    <dbReference type="NCBI Taxonomy" id="156977"/>
    <lineage>
        <taxon>Bacteria</taxon>
        <taxon>Bacillati</taxon>
        <taxon>Actinomycetota</taxon>
        <taxon>Actinomycetes</taxon>
        <taxon>Micrococcales</taxon>
        <taxon>Microbacteriaceae</taxon>
        <taxon>Microbacterium</taxon>
    </lineage>
</organism>
<feature type="binding site" evidence="9">
    <location>
        <position position="313"/>
    </location>
    <ligand>
        <name>K(+)</name>
        <dbReference type="ChEBI" id="CHEBI:29103"/>
    </ligand>
</feature>
<dbReference type="InterPro" id="IPR029056">
    <property type="entry name" value="Ribokinase-like"/>
</dbReference>
<feature type="binding site" evidence="9">
    <location>
        <position position="311"/>
    </location>
    <ligand>
        <name>K(+)</name>
        <dbReference type="ChEBI" id="CHEBI:29103"/>
    </ligand>
</feature>
<comment type="cofactor">
    <cofactor evidence="9">
        <name>Mg(2+)</name>
        <dbReference type="ChEBI" id="CHEBI:18420"/>
    </cofactor>
    <text evidence="9">Requires a divalent cation, most likely magnesium in vivo, as an electrophilic catalyst to aid phosphoryl group transfer. It is the chelate of the metal and the nucleotide that is the actual substrate.</text>
</comment>
<proteinExistence type="inferred from homology"/>
<evidence type="ECO:0000313" key="12">
    <source>
        <dbReference type="EMBL" id="UGS25899.1"/>
    </source>
</evidence>
<dbReference type="EMBL" id="CP082781">
    <property type="protein sequence ID" value="UGS25899.1"/>
    <property type="molecule type" value="Genomic_DNA"/>
</dbReference>
<comment type="function">
    <text evidence="9">Catalyzes the phosphorylation of ribose at O-5 in a reaction requiring ATP and magnesium. The resulting D-ribose-5-phosphate can then be used either for sythesis of nucleotides, histidine, and tryptophan, or as a component of the pentose phosphate pathway.</text>
</comment>
<feature type="binding site" evidence="9">
    <location>
        <position position="278"/>
    </location>
    <ligand>
        <name>substrate</name>
    </ligand>
</feature>
<dbReference type="HAMAP" id="MF_01987">
    <property type="entry name" value="Ribokinase"/>
    <property type="match status" value="1"/>
</dbReference>
<evidence type="ECO:0000259" key="11">
    <source>
        <dbReference type="Pfam" id="PF00294"/>
    </source>
</evidence>
<keyword evidence="1 9" id="KW-0808">Transferase</keyword>
<feature type="binding site" evidence="9">
    <location>
        <position position="272"/>
    </location>
    <ligand>
        <name>K(+)</name>
        <dbReference type="ChEBI" id="CHEBI:29103"/>
    </ligand>
</feature>
<gene>
    <name evidence="9" type="primary">rbsK</name>
    <name evidence="12" type="ORF">K8F61_14780</name>
</gene>
<evidence type="ECO:0000256" key="6">
    <source>
        <dbReference type="ARBA" id="ARBA00022842"/>
    </source>
</evidence>
<feature type="compositionally biased region" description="Polar residues" evidence="10">
    <location>
        <begin position="312"/>
        <end position="321"/>
    </location>
</feature>
<dbReference type="Proteomes" id="UP001199642">
    <property type="component" value="Chromosome"/>
</dbReference>
<feature type="binding site" evidence="9">
    <location>
        <position position="155"/>
    </location>
    <ligand>
        <name>substrate</name>
    </ligand>
</feature>
<dbReference type="Pfam" id="PF00294">
    <property type="entry name" value="PfkB"/>
    <property type="match status" value="1"/>
</dbReference>
<dbReference type="PANTHER" id="PTHR10584:SF166">
    <property type="entry name" value="RIBOKINASE"/>
    <property type="match status" value="1"/>
</dbReference>
<feature type="binding site" evidence="9">
    <location>
        <begin position="54"/>
        <end position="58"/>
    </location>
    <ligand>
        <name>substrate</name>
    </ligand>
</feature>
<evidence type="ECO:0000256" key="2">
    <source>
        <dbReference type="ARBA" id="ARBA00022723"/>
    </source>
</evidence>
<feature type="binding site" evidence="9">
    <location>
        <position position="317"/>
    </location>
    <ligand>
        <name>K(+)</name>
        <dbReference type="ChEBI" id="CHEBI:29103"/>
    </ligand>
</feature>
<evidence type="ECO:0000256" key="4">
    <source>
        <dbReference type="ARBA" id="ARBA00022777"/>
    </source>
</evidence>
<keyword evidence="2 9" id="KW-0479">Metal-binding</keyword>
<feature type="active site" description="Proton acceptor" evidence="9">
    <location>
        <position position="278"/>
    </location>
</feature>
<evidence type="ECO:0000256" key="5">
    <source>
        <dbReference type="ARBA" id="ARBA00022840"/>
    </source>
</evidence>
<name>A0ABY3RPG3_9MICO</name>
<dbReference type="EC" id="2.7.1.15" evidence="9"/>
<evidence type="ECO:0000256" key="10">
    <source>
        <dbReference type="SAM" id="MobiDB-lite"/>
    </source>
</evidence>
<feature type="binding site" evidence="9">
    <location>
        <begin position="246"/>
        <end position="251"/>
    </location>
    <ligand>
        <name>ATP</name>
        <dbReference type="ChEBI" id="CHEBI:30616"/>
    </ligand>
</feature>
<feature type="region of interest" description="Disordered" evidence="10">
    <location>
        <begin position="311"/>
        <end position="348"/>
    </location>
</feature>
<comment type="catalytic activity">
    <reaction evidence="9">
        <text>D-ribose + ATP = D-ribose 5-phosphate + ADP + H(+)</text>
        <dbReference type="Rhea" id="RHEA:13697"/>
        <dbReference type="ChEBI" id="CHEBI:15378"/>
        <dbReference type="ChEBI" id="CHEBI:30616"/>
        <dbReference type="ChEBI" id="CHEBI:47013"/>
        <dbReference type="ChEBI" id="CHEBI:78346"/>
        <dbReference type="ChEBI" id="CHEBI:456216"/>
        <dbReference type="EC" id="2.7.1.15"/>
    </reaction>
</comment>
<feature type="domain" description="Carbohydrate kinase PfkB" evidence="11">
    <location>
        <begin position="19"/>
        <end position="320"/>
    </location>
</feature>